<name>A0ABX6NZM2_9BURK</name>
<sequence>MAHVASRAQTTSEEVANSLSHGLGALLAAIFSPELIANALQAGAIHTDSPPPCTAAR</sequence>
<proteinExistence type="predicted"/>
<dbReference type="EMBL" id="CP053418">
    <property type="protein sequence ID" value="QJW83248.1"/>
    <property type="molecule type" value="Genomic_DNA"/>
</dbReference>
<reference evidence="1 2" key="2">
    <citation type="submission" date="2020-05" db="EMBL/GenBank/DDBJ databases">
        <authorList>
            <person name="Khan S.A."/>
            <person name="Jeon C.O."/>
            <person name="Chun B.H."/>
        </authorList>
    </citation>
    <scope>NUCLEOTIDE SEQUENCE [LARGE SCALE GENOMIC DNA]</scope>
    <source>
        <strain evidence="1 2">H242</strain>
    </source>
</reference>
<protein>
    <recommendedName>
        <fullName evidence="3">HDOD domain-containing protein</fullName>
    </recommendedName>
</protein>
<accession>A0ABX6NZM2</accession>
<evidence type="ECO:0008006" key="3">
    <source>
        <dbReference type="Google" id="ProtNLM"/>
    </source>
</evidence>
<reference evidence="1 2" key="1">
    <citation type="submission" date="2020-05" db="EMBL/GenBank/DDBJ databases">
        <title>Ramlibacter rhizophilus sp. nov., isolated from rhizosphere soil of national flower Mugunghwa from South Korea.</title>
        <authorList>
            <person name="Zheng-Fei Y."/>
            <person name="Huan T."/>
        </authorList>
    </citation>
    <scope>NUCLEOTIDE SEQUENCE [LARGE SCALE GENOMIC DNA]</scope>
    <source>
        <strain evidence="1 2">H242</strain>
    </source>
</reference>
<evidence type="ECO:0000313" key="2">
    <source>
        <dbReference type="Proteomes" id="UP000500826"/>
    </source>
</evidence>
<evidence type="ECO:0000313" key="1">
    <source>
        <dbReference type="EMBL" id="QJW83248.1"/>
    </source>
</evidence>
<organism evidence="1 2">
    <name type="scientific">Ramlibacter terrae</name>
    <dbReference type="NCBI Taxonomy" id="2732511"/>
    <lineage>
        <taxon>Bacteria</taxon>
        <taxon>Pseudomonadati</taxon>
        <taxon>Pseudomonadota</taxon>
        <taxon>Betaproteobacteria</taxon>
        <taxon>Burkholderiales</taxon>
        <taxon>Comamonadaceae</taxon>
        <taxon>Ramlibacter</taxon>
    </lineage>
</organism>
<gene>
    <name evidence="1" type="ORF">HK414_00190</name>
</gene>
<dbReference type="Proteomes" id="UP000500826">
    <property type="component" value="Chromosome"/>
</dbReference>
<keyword evidence="2" id="KW-1185">Reference proteome</keyword>